<keyword evidence="2" id="KW-0808">Transferase</keyword>
<feature type="domain" description="N-acetyltransferase" evidence="1">
    <location>
        <begin position="7"/>
        <end position="178"/>
    </location>
</feature>
<accession>A0A6M0H2V8</accession>
<dbReference type="Proteomes" id="UP000481872">
    <property type="component" value="Unassembled WGS sequence"/>
</dbReference>
<evidence type="ECO:0000259" key="1">
    <source>
        <dbReference type="PROSITE" id="PS51186"/>
    </source>
</evidence>
<name>A0A6M0H2V8_9CLOT</name>
<dbReference type="GO" id="GO:0016747">
    <property type="term" value="F:acyltransferase activity, transferring groups other than amino-acyl groups"/>
    <property type="evidence" value="ECO:0007669"/>
    <property type="project" value="InterPro"/>
</dbReference>
<sequence length="185" mass="21697">MIIGNLTIIRPLECGDEELLYRWWNDGGLMEHAGLAFGTLQSKEAIKNIVNREIVKEELFPKDKRFIICKKDNLAPIGEINYCGLDLKNEKCEFGIKICEINEQGKGYGKDALYHFINFIFKSFNINKIELTTLIDNRKAQGLYRKLGFKPIGIIREAFFDSRNEMFQDVLYMDILRKEWKEKYI</sequence>
<evidence type="ECO:0000313" key="2">
    <source>
        <dbReference type="EMBL" id="NEU05066.1"/>
    </source>
</evidence>
<dbReference type="PANTHER" id="PTHR43415:SF3">
    <property type="entry name" value="GNAT-FAMILY ACETYLTRANSFERASE"/>
    <property type="match status" value="1"/>
</dbReference>
<dbReference type="PROSITE" id="PS51186">
    <property type="entry name" value="GNAT"/>
    <property type="match status" value="1"/>
</dbReference>
<protein>
    <submittedName>
        <fullName evidence="2">GNAT family N-acetyltransferase</fullName>
    </submittedName>
</protein>
<comment type="caution">
    <text evidence="2">The sequence shown here is derived from an EMBL/GenBank/DDBJ whole genome shotgun (WGS) entry which is preliminary data.</text>
</comment>
<reference evidence="2 3" key="1">
    <citation type="submission" date="2020-02" db="EMBL/GenBank/DDBJ databases">
        <title>Genome assembly of a novel Clostridium senegalense strain.</title>
        <authorList>
            <person name="Gupta T.B."/>
            <person name="Jauregui R."/>
            <person name="Maclean P."/>
            <person name="Nawarathana A."/>
            <person name="Brightwell G."/>
        </authorList>
    </citation>
    <scope>NUCLEOTIDE SEQUENCE [LARGE SCALE GENOMIC DNA]</scope>
    <source>
        <strain evidence="2 3">AGRFS4</strain>
    </source>
</reference>
<dbReference type="Gene3D" id="3.40.630.30">
    <property type="match status" value="1"/>
</dbReference>
<dbReference type="EMBL" id="JAAGPU010000015">
    <property type="protein sequence ID" value="NEU05066.1"/>
    <property type="molecule type" value="Genomic_DNA"/>
</dbReference>
<dbReference type="InterPro" id="IPR000182">
    <property type="entry name" value="GNAT_dom"/>
</dbReference>
<proteinExistence type="predicted"/>
<dbReference type="InterPro" id="IPR016181">
    <property type="entry name" value="Acyl_CoA_acyltransferase"/>
</dbReference>
<gene>
    <name evidence="2" type="ORF">G3M99_09410</name>
</gene>
<organism evidence="2 3">
    <name type="scientific">Clostridium senegalense</name>
    <dbReference type="NCBI Taxonomy" id="1465809"/>
    <lineage>
        <taxon>Bacteria</taxon>
        <taxon>Bacillati</taxon>
        <taxon>Bacillota</taxon>
        <taxon>Clostridia</taxon>
        <taxon>Eubacteriales</taxon>
        <taxon>Clostridiaceae</taxon>
        <taxon>Clostridium</taxon>
    </lineage>
</organism>
<evidence type="ECO:0000313" key="3">
    <source>
        <dbReference type="Proteomes" id="UP000481872"/>
    </source>
</evidence>
<keyword evidence="3" id="KW-1185">Reference proteome</keyword>
<dbReference type="Pfam" id="PF13302">
    <property type="entry name" value="Acetyltransf_3"/>
    <property type="match status" value="1"/>
</dbReference>
<dbReference type="RefSeq" id="WP_061994760.1">
    <property type="nucleotide sequence ID" value="NZ_JAAGPU010000015.1"/>
</dbReference>
<dbReference type="SUPFAM" id="SSF55729">
    <property type="entry name" value="Acyl-CoA N-acyltransferases (Nat)"/>
    <property type="match status" value="1"/>
</dbReference>
<dbReference type="PANTHER" id="PTHR43415">
    <property type="entry name" value="SPERMIDINE N(1)-ACETYLTRANSFERASE"/>
    <property type="match status" value="1"/>
</dbReference>
<dbReference type="AlphaFoldDB" id="A0A6M0H2V8"/>